<dbReference type="Gene3D" id="3.30.2130.10">
    <property type="entry name" value="VC0802-like"/>
    <property type="match status" value="1"/>
</dbReference>
<protein>
    <submittedName>
        <fullName evidence="2">Amino acid-binding protein</fullName>
    </submittedName>
</protein>
<organism evidence="2 3">
    <name type="scientific">Sunxiuqinia dokdonensis</name>
    <dbReference type="NCBI Taxonomy" id="1409788"/>
    <lineage>
        <taxon>Bacteria</taxon>
        <taxon>Pseudomonadati</taxon>
        <taxon>Bacteroidota</taxon>
        <taxon>Bacteroidia</taxon>
        <taxon>Marinilabiliales</taxon>
        <taxon>Prolixibacteraceae</taxon>
        <taxon>Sunxiuqinia</taxon>
    </lineage>
</organism>
<dbReference type="SUPFAM" id="SSF55021">
    <property type="entry name" value="ACT-like"/>
    <property type="match status" value="2"/>
</dbReference>
<evidence type="ECO:0000313" key="2">
    <source>
        <dbReference type="EMBL" id="KOH46741.1"/>
    </source>
</evidence>
<dbReference type="RefSeq" id="WP_053179352.1">
    <property type="nucleotide sequence ID" value="NZ_LGIA01000022.1"/>
</dbReference>
<dbReference type="Pfam" id="PF19571">
    <property type="entry name" value="ACT_8"/>
    <property type="match status" value="1"/>
</dbReference>
<name>A0A0L8VE62_9BACT</name>
<dbReference type="InterPro" id="IPR045739">
    <property type="entry name" value="ACT_dom_pair"/>
</dbReference>
<evidence type="ECO:0000313" key="3">
    <source>
        <dbReference type="Proteomes" id="UP000036958"/>
    </source>
</evidence>
<comment type="caution">
    <text evidence="2">The sequence shown here is derived from an EMBL/GenBank/DDBJ whole genome shotgun (WGS) entry which is preliminary data.</text>
</comment>
<evidence type="ECO:0000259" key="1">
    <source>
        <dbReference type="Pfam" id="PF19571"/>
    </source>
</evidence>
<dbReference type="PANTHER" id="PTHR40099:SF1">
    <property type="entry name" value="ACETOLACTATE SYNTHASE, SMALL SUBUNIT"/>
    <property type="match status" value="1"/>
</dbReference>
<feature type="domain" description="ACT" evidence="1">
    <location>
        <begin position="1"/>
        <end position="141"/>
    </location>
</feature>
<dbReference type="Proteomes" id="UP000036958">
    <property type="component" value="Unassembled WGS sequence"/>
</dbReference>
<dbReference type="AlphaFoldDB" id="A0A0L8VE62"/>
<dbReference type="InterPro" id="IPR045865">
    <property type="entry name" value="ACT-like_dom_sf"/>
</dbReference>
<dbReference type="OrthoDB" id="9790662at2"/>
<dbReference type="PATRIC" id="fig|1409788.3.peg.474"/>
<keyword evidence="3" id="KW-1185">Reference proteome</keyword>
<dbReference type="PANTHER" id="PTHR40099">
    <property type="entry name" value="ACETOLACTATE SYNTHASE, SMALL SUBUNIT"/>
    <property type="match status" value="1"/>
</dbReference>
<accession>A0A0L8VE62</accession>
<sequence length="142" mass="15600">MIIKQLSVFLENKSGRLNEVSQLLGDAGINLSALSVADTSEFGILRLIASDPDKAYQVLKAADFSVKLTDVVCLNSPNVPGALAKALNILSSEEVFIEYLYAFSMDKRSANIVLKPDDIEKCIQVLQKHQLELVKASDLYKI</sequence>
<dbReference type="STRING" id="1409788.NC99_04570"/>
<dbReference type="CDD" id="cd04908">
    <property type="entry name" value="ACT_Bt0572_1"/>
    <property type="match status" value="1"/>
</dbReference>
<reference evidence="3" key="1">
    <citation type="submission" date="2015-07" db="EMBL/GenBank/DDBJ databases">
        <title>Genome sequencing of Sunxiuqinia dokdonensis strain SK.</title>
        <authorList>
            <person name="Ahn S."/>
            <person name="Kim B.-C."/>
        </authorList>
    </citation>
    <scope>NUCLEOTIDE SEQUENCE [LARGE SCALE GENOMIC DNA]</scope>
    <source>
        <strain evidence="3">SK</strain>
    </source>
</reference>
<proteinExistence type="predicted"/>
<gene>
    <name evidence="2" type="ORF">NC99_04570</name>
</gene>
<dbReference type="EMBL" id="LGIA01000022">
    <property type="protein sequence ID" value="KOH46741.1"/>
    <property type="molecule type" value="Genomic_DNA"/>
</dbReference>
<dbReference type="CDD" id="cd04882">
    <property type="entry name" value="ACT_Bt0572_2"/>
    <property type="match status" value="1"/>
</dbReference>